<accession>A0A9Q3L2M7</accession>
<comment type="caution">
    <text evidence="1">The sequence shown here is derived from an EMBL/GenBank/DDBJ whole genome shotgun (WGS) entry which is preliminary data.</text>
</comment>
<protein>
    <submittedName>
        <fullName evidence="1">Uncharacterized protein</fullName>
    </submittedName>
</protein>
<dbReference type="EMBL" id="AVOT02141005">
    <property type="protein sequence ID" value="MBW0591001.1"/>
    <property type="molecule type" value="Genomic_DNA"/>
</dbReference>
<name>A0A9Q3L2M7_9BASI</name>
<evidence type="ECO:0000313" key="1">
    <source>
        <dbReference type="EMBL" id="MBW0591001.1"/>
    </source>
</evidence>
<evidence type="ECO:0000313" key="2">
    <source>
        <dbReference type="Proteomes" id="UP000765509"/>
    </source>
</evidence>
<sequence length="180" mass="21577">MNTILSCDLNPKSPWGINKDKEMDLDKESFLKYYDEMSYWQLPKPEEEPDFIILPYVELKDIYVEGSSRIEGGKWLKNIPGYDLSKLDFMELLNEGGIKGNLENQYWEEVFSFDEKTRKALYDCRIWPQGDFNLHNMELLGGNPFWEQYGYLFIHKEEGFIRNWKGNTLEERKEGKYWEK</sequence>
<dbReference type="AlphaFoldDB" id="A0A9Q3L2M7"/>
<dbReference type="Proteomes" id="UP000765509">
    <property type="component" value="Unassembled WGS sequence"/>
</dbReference>
<reference evidence="1" key="1">
    <citation type="submission" date="2021-03" db="EMBL/GenBank/DDBJ databases">
        <title>Draft genome sequence of rust myrtle Austropuccinia psidii MF-1, a brazilian biotype.</title>
        <authorList>
            <person name="Quecine M.C."/>
            <person name="Pachon D.M.R."/>
            <person name="Bonatelli M.L."/>
            <person name="Correr F.H."/>
            <person name="Franceschini L.M."/>
            <person name="Leite T.F."/>
            <person name="Margarido G.R.A."/>
            <person name="Almeida C.A."/>
            <person name="Ferrarezi J.A."/>
            <person name="Labate C.A."/>
        </authorList>
    </citation>
    <scope>NUCLEOTIDE SEQUENCE</scope>
    <source>
        <strain evidence="1">MF-1</strain>
    </source>
</reference>
<proteinExistence type="predicted"/>
<keyword evidence="2" id="KW-1185">Reference proteome</keyword>
<organism evidence="1 2">
    <name type="scientific">Austropuccinia psidii MF-1</name>
    <dbReference type="NCBI Taxonomy" id="1389203"/>
    <lineage>
        <taxon>Eukaryota</taxon>
        <taxon>Fungi</taxon>
        <taxon>Dikarya</taxon>
        <taxon>Basidiomycota</taxon>
        <taxon>Pucciniomycotina</taxon>
        <taxon>Pucciniomycetes</taxon>
        <taxon>Pucciniales</taxon>
        <taxon>Sphaerophragmiaceae</taxon>
        <taxon>Austropuccinia</taxon>
    </lineage>
</organism>
<gene>
    <name evidence="1" type="ORF">O181_130716</name>
</gene>